<dbReference type="AlphaFoldDB" id="A0A9Q9AUE2"/>
<dbReference type="EMBL" id="CP099420">
    <property type="protein sequence ID" value="USW50891.1"/>
    <property type="molecule type" value="Genomic_DNA"/>
</dbReference>
<evidence type="ECO:0000313" key="3">
    <source>
        <dbReference type="Proteomes" id="UP001056384"/>
    </source>
</evidence>
<feature type="region of interest" description="Disordered" evidence="1">
    <location>
        <begin position="1"/>
        <end position="45"/>
    </location>
</feature>
<organism evidence="2 3">
    <name type="scientific">Septoria linicola</name>
    <dbReference type="NCBI Taxonomy" id="215465"/>
    <lineage>
        <taxon>Eukaryota</taxon>
        <taxon>Fungi</taxon>
        <taxon>Dikarya</taxon>
        <taxon>Ascomycota</taxon>
        <taxon>Pezizomycotina</taxon>
        <taxon>Dothideomycetes</taxon>
        <taxon>Dothideomycetidae</taxon>
        <taxon>Mycosphaerellales</taxon>
        <taxon>Mycosphaerellaceae</taxon>
        <taxon>Septoria</taxon>
    </lineage>
</organism>
<protein>
    <submittedName>
        <fullName evidence="2">Uncharacterized protein</fullName>
    </submittedName>
</protein>
<feature type="compositionally biased region" description="Basic and acidic residues" evidence="1">
    <location>
        <begin position="77"/>
        <end position="99"/>
    </location>
</feature>
<gene>
    <name evidence="2" type="ORF">Slin15195_G042100</name>
</gene>
<sequence>MARGRHARTLSSHPMLPEDFENLDRTVPRPPAPTPRETPTTTMLQAPALVESSPKPAAWWERLLKKVKKAITRRVVKRGEHQRGQARADHNAERDMLAA</sequence>
<evidence type="ECO:0000256" key="1">
    <source>
        <dbReference type="SAM" id="MobiDB-lite"/>
    </source>
</evidence>
<proteinExistence type="predicted"/>
<reference evidence="2" key="1">
    <citation type="submission" date="2022-06" db="EMBL/GenBank/DDBJ databases">
        <title>Complete genome sequences of two strains of the flax pathogen Septoria linicola.</title>
        <authorList>
            <person name="Lapalu N."/>
            <person name="Simon A."/>
            <person name="Demenou B."/>
            <person name="Paumier D."/>
            <person name="Guillot M.-P."/>
            <person name="Gout L."/>
            <person name="Valade R."/>
        </authorList>
    </citation>
    <scope>NUCLEOTIDE SEQUENCE</scope>
    <source>
        <strain evidence="2">SE15195</strain>
    </source>
</reference>
<evidence type="ECO:0000313" key="2">
    <source>
        <dbReference type="EMBL" id="USW50891.1"/>
    </source>
</evidence>
<accession>A0A9Q9AUE2</accession>
<name>A0A9Q9AUE2_9PEZI</name>
<dbReference type="Proteomes" id="UP001056384">
    <property type="component" value="Chromosome 3"/>
</dbReference>
<keyword evidence="3" id="KW-1185">Reference proteome</keyword>
<feature type="region of interest" description="Disordered" evidence="1">
    <location>
        <begin position="75"/>
        <end position="99"/>
    </location>
</feature>